<dbReference type="Pfam" id="PF01817">
    <property type="entry name" value="CM_2"/>
    <property type="match status" value="1"/>
</dbReference>
<dbReference type="NCBIfam" id="TIGR01808">
    <property type="entry name" value="CM_M_hiGC-arch"/>
    <property type="match status" value="1"/>
</dbReference>
<dbReference type="InterPro" id="IPR002701">
    <property type="entry name" value="CM_II_prokaryot"/>
</dbReference>
<dbReference type="NCBIfam" id="NF005894">
    <property type="entry name" value="PRK07857.1"/>
    <property type="match status" value="1"/>
</dbReference>
<keyword evidence="4" id="KW-1185">Reference proteome</keyword>
<protein>
    <recommendedName>
        <fullName evidence="2">Chorismate mutase domain-containing protein</fullName>
    </recommendedName>
</protein>
<evidence type="ECO:0000313" key="4">
    <source>
        <dbReference type="Proteomes" id="UP001501116"/>
    </source>
</evidence>
<dbReference type="InterPro" id="IPR010958">
    <property type="entry name" value="Chorismate_mutase_highGC-bac"/>
</dbReference>
<feature type="domain" description="Chorismate mutase" evidence="2">
    <location>
        <begin position="52"/>
        <end position="134"/>
    </location>
</feature>
<evidence type="ECO:0000259" key="2">
    <source>
        <dbReference type="PROSITE" id="PS51168"/>
    </source>
</evidence>
<evidence type="ECO:0000256" key="1">
    <source>
        <dbReference type="SAM" id="MobiDB-lite"/>
    </source>
</evidence>
<dbReference type="Gene3D" id="1.20.59.10">
    <property type="entry name" value="Chorismate mutase"/>
    <property type="match status" value="1"/>
</dbReference>
<dbReference type="PROSITE" id="PS51168">
    <property type="entry name" value="CHORISMATE_MUT_2"/>
    <property type="match status" value="1"/>
</dbReference>
<dbReference type="InterPro" id="IPR036263">
    <property type="entry name" value="Chorismate_II_sf"/>
</dbReference>
<dbReference type="SMART" id="SM00830">
    <property type="entry name" value="CM_2"/>
    <property type="match status" value="1"/>
</dbReference>
<evidence type="ECO:0000313" key="3">
    <source>
        <dbReference type="EMBL" id="GAA1947223.1"/>
    </source>
</evidence>
<gene>
    <name evidence="3" type="ORF">GCM10009754_14180</name>
</gene>
<feature type="region of interest" description="Disordered" evidence="1">
    <location>
        <begin position="1"/>
        <end position="51"/>
    </location>
</feature>
<dbReference type="EMBL" id="BAAANN010000004">
    <property type="protein sequence ID" value="GAA1947223.1"/>
    <property type="molecule type" value="Genomic_DNA"/>
</dbReference>
<proteinExistence type="predicted"/>
<dbReference type="Proteomes" id="UP001501116">
    <property type="component" value="Unassembled WGS sequence"/>
</dbReference>
<dbReference type="InterPro" id="IPR036979">
    <property type="entry name" value="CM_dom_sf"/>
</dbReference>
<dbReference type="SUPFAM" id="SSF48600">
    <property type="entry name" value="Chorismate mutase II"/>
    <property type="match status" value="1"/>
</dbReference>
<comment type="caution">
    <text evidence="3">The sequence shown here is derived from an EMBL/GenBank/DDBJ whole genome shotgun (WGS) entry which is preliminary data.</text>
</comment>
<reference evidence="4" key="1">
    <citation type="journal article" date="2019" name="Int. J. Syst. Evol. Microbiol.">
        <title>The Global Catalogue of Microorganisms (GCM) 10K type strain sequencing project: providing services to taxonomists for standard genome sequencing and annotation.</title>
        <authorList>
            <consortium name="The Broad Institute Genomics Platform"/>
            <consortium name="The Broad Institute Genome Sequencing Center for Infectious Disease"/>
            <person name="Wu L."/>
            <person name="Ma J."/>
        </authorList>
    </citation>
    <scope>NUCLEOTIDE SEQUENCE [LARGE SCALE GENOMIC DNA]</scope>
    <source>
        <strain evidence="4">JCM 14545</strain>
    </source>
</reference>
<accession>A0ABP5BK84</accession>
<feature type="compositionally biased region" description="Polar residues" evidence="1">
    <location>
        <begin position="1"/>
        <end position="22"/>
    </location>
</feature>
<sequence length="134" mass="14563">MLEPQSRQAPESSDPGLSSAQGPQVDPDRPEDQMNAQTAKNTGPAEDAVPAAPTAEQIGELRQEIDFLDAEILRLVKRRVEVSKTIGAARMAAGGTRIVYNREMDVLARYRDLGPEGRQLAMALLNLGRGRLGR</sequence>
<name>A0ABP5BK84_9PSEU</name>
<organism evidence="3 4">
    <name type="scientific">Amycolatopsis minnesotensis</name>
    <dbReference type="NCBI Taxonomy" id="337894"/>
    <lineage>
        <taxon>Bacteria</taxon>
        <taxon>Bacillati</taxon>
        <taxon>Actinomycetota</taxon>
        <taxon>Actinomycetes</taxon>
        <taxon>Pseudonocardiales</taxon>
        <taxon>Pseudonocardiaceae</taxon>
        <taxon>Amycolatopsis</taxon>
    </lineage>
</organism>